<dbReference type="AlphaFoldDB" id="A0AAV0PRR7"/>
<evidence type="ECO:0000256" key="5">
    <source>
        <dbReference type="ARBA" id="ARBA00022729"/>
    </source>
</evidence>
<comment type="subcellular location">
    <subcellularLocation>
        <location evidence="1 6">Secreted</location>
    </subcellularLocation>
</comment>
<dbReference type="Proteomes" id="UP001154282">
    <property type="component" value="Unassembled WGS sequence"/>
</dbReference>
<keyword evidence="4 6" id="KW-0964">Secreted</keyword>
<organism evidence="8 9">
    <name type="scientific">Linum tenue</name>
    <dbReference type="NCBI Taxonomy" id="586396"/>
    <lineage>
        <taxon>Eukaryota</taxon>
        <taxon>Viridiplantae</taxon>
        <taxon>Streptophyta</taxon>
        <taxon>Embryophyta</taxon>
        <taxon>Tracheophyta</taxon>
        <taxon>Spermatophyta</taxon>
        <taxon>Magnoliopsida</taxon>
        <taxon>eudicotyledons</taxon>
        <taxon>Gunneridae</taxon>
        <taxon>Pentapetalae</taxon>
        <taxon>rosids</taxon>
        <taxon>fabids</taxon>
        <taxon>Malpighiales</taxon>
        <taxon>Linaceae</taxon>
        <taxon>Linum</taxon>
    </lineage>
</organism>
<feature type="region of interest" description="Disordered" evidence="7">
    <location>
        <begin position="1"/>
        <end position="35"/>
    </location>
</feature>
<keyword evidence="9" id="KW-1185">Reference proteome</keyword>
<evidence type="ECO:0000256" key="2">
    <source>
        <dbReference type="ARBA" id="ARBA00005581"/>
    </source>
</evidence>
<evidence type="ECO:0000313" key="9">
    <source>
        <dbReference type="Proteomes" id="UP001154282"/>
    </source>
</evidence>
<dbReference type="GO" id="GO:0005576">
    <property type="term" value="C:extracellular region"/>
    <property type="evidence" value="ECO:0007669"/>
    <property type="project" value="UniProtKB-SubCell"/>
</dbReference>
<gene>
    <name evidence="8" type="ORF">LITE_LOCUS39414</name>
</gene>
<keyword evidence="3 6" id="KW-0713">Self-incompatibility</keyword>
<dbReference type="PANTHER" id="PTHR31232">
    <property type="match status" value="1"/>
</dbReference>
<dbReference type="PANTHER" id="PTHR31232:SF149">
    <property type="entry name" value="S-PROTEIN HOMOLOG"/>
    <property type="match status" value="1"/>
</dbReference>
<evidence type="ECO:0000256" key="7">
    <source>
        <dbReference type="SAM" id="MobiDB-lite"/>
    </source>
</evidence>
<dbReference type="InterPro" id="IPR010264">
    <property type="entry name" value="Self-incomp_S1"/>
</dbReference>
<sequence length="137" mass="15401">MGKQTTTTTTTIGSSPAAVEKVVEDGPPKPTRVTITNGLTSQLTVHCKSKDDDLGTKVLPNNASFSWHFTPSVFWNTLFFCSFDWEGNTGGLKRFDIYVEKRDLLRCLDCNWLINQSGPCLYNKEAKAYDKCYSFRS</sequence>
<evidence type="ECO:0000256" key="3">
    <source>
        <dbReference type="ARBA" id="ARBA00022471"/>
    </source>
</evidence>
<evidence type="ECO:0000313" key="8">
    <source>
        <dbReference type="EMBL" id="CAI0472853.1"/>
    </source>
</evidence>
<evidence type="ECO:0000256" key="6">
    <source>
        <dbReference type="RuleBase" id="RU367044"/>
    </source>
</evidence>
<protein>
    <recommendedName>
        <fullName evidence="6">S-protein homolog</fullName>
    </recommendedName>
</protein>
<feature type="compositionally biased region" description="Low complexity" evidence="7">
    <location>
        <begin position="1"/>
        <end position="11"/>
    </location>
</feature>
<keyword evidence="5" id="KW-0732">Signal</keyword>
<dbReference type="EMBL" id="CAMGYJ010000009">
    <property type="protein sequence ID" value="CAI0472853.1"/>
    <property type="molecule type" value="Genomic_DNA"/>
</dbReference>
<proteinExistence type="inferred from homology"/>
<evidence type="ECO:0000256" key="4">
    <source>
        <dbReference type="ARBA" id="ARBA00022525"/>
    </source>
</evidence>
<name>A0AAV0PRR7_9ROSI</name>
<comment type="similarity">
    <text evidence="2 6">Belongs to the plant self-incompatibility (S1) protein family.</text>
</comment>
<dbReference type="Pfam" id="PF05938">
    <property type="entry name" value="Self-incomp_S1"/>
    <property type="match status" value="1"/>
</dbReference>
<dbReference type="GO" id="GO:0060320">
    <property type="term" value="P:rejection of self pollen"/>
    <property type="evidence" value="ECO:0007669"/>
    <property type="project" value="UniProtKB-KW"/>
</dbReference>
<accession>A0AAV0PRR7</accession>
<evidence type="ECO:0000256" key="1">
    <source>
        <dbReference type="ARBA" id="ARBA00004613"/>
    </source>
</evidence>
<comment type="caution">
    <text evidence="8">The sequence shown here is derived from an EMBL/GenBank/DDBJ whole genome shotgun (WGS) entry which is preliminary data.</text>
</comment>
<reference evidence="8" key="1">
    <citation type="submission" date="2022-08" db="EMBL/GenBank/DDBJ databases">
        <authorList>
            <person name="Gutierrez-Valencia J."/>
        </authorList>
    </citation>
    <scope>NUCLEOTIDE SEQUENCE</scope>
</reference>